<dbReference type="PANTHER" id="PTHR33877:SF2">
    <property type="entry name" value="OS07G0170200 PROTEIN"/>
    <property type="match status" value="1"/>
</dbReference>
<dbReference type="EMBL" id="FONY01000002">
    <property type="protein sequence ID" value="SFE47395.1"/>
    <property type="molecule type" value="Genomic_DNA"/>
</dbReference>
<evidence type="ECO:0000313" key="3">
    <source>
        <dbReference type="Proteomes" id="UP000199513"/>
    </source>
</evidence>
<dbReference type="Pfam" id="PF14279">
    <property type="entry name" value="HNH_5"/>
    <property type="match status" value="1"/>
</dbReference>
<keyword evidence="2" id="KW-0255">Endonuclease</keyword>
<dbReference type="InterPro" id="IPR029471">
    <property type="entry name" value="HNH_5"/>
</dbReference>
<dbReference type="CDD" id="cd00085">
    <property type="entry name" value="HNHc"/>
    <property type="match status" value="1"/>
</dbReference>
<dbReference type="AlphaFoldDB" id="A0A1I2ATR2"/>
<accession>A0A1I2ATR2</accession>
<dbReference type="InterPro" id="IPR052892">
    <property type="entry name" value="NA-targeting_endonuclease"/>
</dbReference>
<sequence length="170" mass="19639">MARKVLVLNSDYRALTVCSVYKAFLLVFLDKAEVVNQVENTFLRSVSQSFPMPSVIRLYSYVNMPYKSVMLNRHNIFKRDGHRCVYCSSREDLTIDHVMPRSRGGKTKWTNLVTACKKCNARKGDYTPEEAGMRLPYAPFKPSFVVFLRDFSGIGDDTWKPYLQTESIEE</sequence>
<evidence type="ECO:0000313" key="2">
    <source>
        <dbReference type="EMBL" id="SFE47395.1"/>
    </source>
</evidence>
<feature type="domain" description="HNH nuclease" evidence="1">
    <location>
        <begin position="71"/>
        <end position="121"/>
    </location>
</feature>
<proteinExistence type="predicted"/>
<protein>
    <submittedName>
        <fullName evidence="2">5-methylcytosine-specific restriction endonuclease McrA</fullName>
    </submittedName>
</protein>
<dbReference type="GO" id="GO:0004519">
    <property type="term" value="F:endonuclease activity"/>
    <property type="evidence" value="ECO:0007669"/>
    <property type="project" value="UniProtKB-KW"/>
</dbReference>
<dbReference type="RefSeq" id="WP_091538591.1">
    <property type="nucleotide sequence ID" value="NZ_FONY01000002.1"/>
</dbReference>
<dbReference type="STRING" id="1003.SAMN04488541_10026"/>
<dbReference type="Proteomes" id="UP000199513">
    <property type="component" value="Unassembled WGS sequence"/>
</dbReference>
<dbReference type="PANTHER" id="PTHR33877">
    <property type="entry name" value="SLL1193 PROTEIN"/>
    <property type="match status" value="1"/>
</dbReference>
<keyword evidence="3" id="KW-1185">Reference proteome</keyword>
<dbReference type="OrthoDB" id="9802901at2"/>
<keyword evidence="2" id="KW-0540">Nuclease</keyword>
<dbReference type="InterPro" id="IPR003615">
    <property type="entry name" value="HNH_nuc"/>
</dbReference>
<evidence type="ECO:0000259" key="1">
    <source>
        <dbReference type="SMART" id="SM00507"/>
    </source>
</evidence>
<reference evidence="2 3" key="1">
    <citation type="submission" date="2016-10" db="EMBL/GenBank/DDBJ databases">
        <authorList>
            <person name="de Groot N.N."/>
        </authorList>
    </citation>
    <scope>NUCLEOTIDE SEQUENCE [LARGE SCALE GENOMIC DNA]</scope>
    <source>
        <strain>GEY</strain>
        <strain evidence="3">DSM 9560</strain>
    </source>
</reference>
<gene>
    <name evidence="2" type="ORF">SAMN04488541_10026</name>
</gene>
<keyword evidence="2" id="KW-0378">Hydrolase</keyword>
<name>A0A1I2ATR2_9BACT</name>
<dbReference type="SMART" id="SM00507">
    <property type="entry name" value="HNHc"/>
    <property type="match status" value="1"/>
</dbReference>
<organism evidence="2 3">
    <name type="scientific">Thermoflexibacter ruber</name>
    <dbReference type="NCBI Taxonomy" id="1003"/>
    <lineage>
        <taxon>Bacteria</taxon>
        <taxon>Pseudomonadati</taxon>
        <taxon>Bacteroidota</taxon>
        <taxon>Cytophagia</taxon>
        <taxon>Cytophagales</taxon>
        <taxon>Thermoflexibacteraceae</taxon>
        <taxon>Thermoflexibacter</taxon>
    </lineage>
</organism>
<dbReference type="Gene3D" id="1.10.30.50">
    <property type="match status" value="1"/>
</dbReference>